<evidence type="ECO:0008006" key="5">
    <source>
        <dbReference type="Google" id="ProtNLM"/>
    </source>
</evidence>
<name>A0A0A0I139_CLOBO</name>
<evidence type="ECO:0000259" key="2">
    <source>
        <dbReference type="Pfam" id="PF20753"/>
    </source>
</evidence>
<sequence>MFLSEQFEYNGISSDTMGVSCISVDTSGMKESPFGIKRNIQEEQINGRDIPYFNGFEKECLTFKMTIGKINEDDLEWTFEERKKIAEWLYTDYYAPLLSLDNPEVIYYCTPIDDGSRFDNGLFHGYITVTMKCNAPYPFSPTYIEQYNHKQAISDIIEINNLSNISKYYYPEIQVHSEDTSFKLVNLTNGGEELIFNNIDKGETIYINNQMKQIESDKKDFKGNKVYRLSNFNKNWFKLVKGINRIKVVGDVDVIFRCSYPITI</sequence>
<dbReference type="AlphaFoldDB" id="A0A0A0I139"/>
<dbReference type="InterPro" id="IPR046688">
    <property type="entry name" value="DUF6558_N"/>
</dbReference>
<evidence type="ECO:0000259" key="1">
    <source>
        <dbReference type="Pfam" id="PF20195"/>
    </source>
</evidence>
<dbReference type="InterPro" id="IPR048276">
    <property type="entry name" value="Phage_tail-like_C"/>
</dbReference>
<dbReference type="Proteomes" id="UP000030014">
    <property type="component" value="Unassembled WGS sequence"/>
</dbReference>
<dbReference type="Pfam" id="PF20195">
    <property type="entry name" value="DUF6558"/>
    <property type="match status" value="1"/>
</dbReference>
<dbReference type="Pfam" id="PF20753">
    <property type="entry name" value="DUF6558_C"/>
    <property type="match status" value="1"/>
</dbReference>
<accession>A0A0A0I139</accession>
<dbReference type="Gene3D" id="2.40.30.200">
    <property type="match status" value="1"/>
</dbReference>
<evidence type="ECO:0000313" key="4">
    <source>
        <dbReference type="Proteomes" id="UP000030014"/>
    </source>
</evidence>
<feature type="domain" description="DUF6558" evidence="1">
    <location>
        <begin position="5"/>
        <end position="109"/>
    </location>
</feature>
<evidence type="ECO:0000313" key="3">
    <source>
        <dbReference type="EMBL" id="KGM93335.1"/>
    </source>
</evidence>
<reference evidence="3 4" key="1">
    <citation type="submission" date="2014-01" db="EMBL/GenBank/DDBJ databases">
        <title>Plasmidome dynamics in the species complex Clostridium novyi sensu lato converts strains of independent lineages into distinctly different pathogens.</title>
        <authorList>
            <person name="Skarin H."/>
            <person name="Segerman B."/>
        </authorList>
    </citation>
    <scope>NUCLEOTIDE SEQUENCE [LARGE SCALE GENOMIC DNA]</scope>
    <source>
        <strain evidence="3 4">DC5</strain>
    </source>
</reference>
<organism evidence="3 4">
    <name type="scientific">Clostridium botulinum C/D str. DC5</name>
    <dbReference type="NCBI Taxonomy" id="1443128"/>
    <lineage>
        <taxon>Bacteria</taxon>
        <taxon>Bacillati</taxon>
        <taxon>Bacillota</taxon>
        <taxon>Clostridia</taxon>
        <taxon>Eubacteriales</taxon>
        <taxon>Clostridiaceae</taxon>
        <taxon>Clostridium</taxon>
    </lineage>
</organism>
<feature type="domain" description="Phage tail-like C-terminal" evidence="2">
    <location>
        <begin position="147"/>
        <end position="258"/>
    </location>
</feature>
<protein>
    <recommendedName>
        <fullName evidence="5">Phage tail protein</fullName>
    </recommendedName>
</protein>
<comment type="caution">
    <text evidence="3">The sequence shown here is derived from an EMBL/GenBank/DDBJ whole genome shotgun (WGS) entry which is preliminary data.</text>
</comment>
<dbReference type="EMBL" id="JDRY01000170">
    <property type="protein sequence ID" value="KGM93335.1"/>
    <property type="molecule type" value="Genomic_DNA"/>
</dbReference>
<gene>
    <name evidence="3" type="ORF">Z955_15280</name>
</gene>
<dbReference type="RefSeq" id="WP_013720909.1">
    <property type="nucleotide sequence ID" value="NZ_JDRY01000170.1"/>
</dbReference>
<proteinExistence type="predicted"/>